<gene>
    <name evidence="8" type="ORF">EBM89_07095</name>
</gene>
<evidence type="ECO:0000256" key="1">
    <source>
        <dbReference type="ARBA" id="ARBA00009865"/>
    </source>
</evidence>
<evidence type="ECO:0000313" key="8">
    <source>
        <dbReference type="EMBL" id="RMI12781.1"/>
    </source>
</evidence>
<organism evidence="8 9">
    <name type="scientific">Cellulomonas triticagri</name>
    <dbReference type="NCBI Taxonomy" id="2483352"/>
    <lineage>
        <taxon>Bacteria</taxon>
        <taxon>Bacillati</taxon>
        <taxon>Actinomycetota</taxon>
        <taxon>Actinomycetes</taxon>
        <taxon>Micrococcales</taxon>
        <taxon>Cellulomonadaceae</taxon>
        <taxon>Cellulomonas</taxon>
    </lineage>
</organism>
<dbReference type="PROSITE" id="PS51257">
    <property type="entry name" value="PROKAR_LIPOPROTEIN"/>
    <property type="match status" value="1"/>
</dbReference>
<dbReference type="Proteomes" id="UP000269289">
    <property type="component" value="Unassembled WGS sequence"/>
</dbReference>
<keyword evidence="3 6" id="KW-0326">Glycosidase</keyword>
<dbReference type="SUPFAM" id="SSF75005">
    <property type="entry name" value="Arabinanase/levansucrase/invertase"/>
    <property type="match status" value="1"/>
</dbReference>
<proteinExistence type="inferred from homology"/>
<dbReference type="PANTHER" id="PTHR42812">
    <property type="entry name" value="BETA-XYLOSIDASE"/>
    <property type="match status" value="1"/>
</dbReference>
<protein>
    <submittedName>
        <fullName evidence="8">Glycoside hydrolase family 43</fullName>
    </submittedName>
</protein>
<sequence>MRPARTVVLALTATLVVAGCGGGPTDQEQDVAFRNPVYDGNLPDPFVLRADGAWYAYGTQGRLGTMPVLRSDDLVTWEVVGDGMPTLAPWTAAGRHWAPEVVALGGRYLAYYTAMERETQQQCIGVAVADDPAGPFVDDAAVPLVCEHDEGGSIDASPFVDVDGTPSLLWKNDGNHVGVRSWIRVQRLGDDGLTLVGDGPVDLVTHDQPWEGHLVEGPTVLVRDGRYHLLYSANDYGSADYGVGWAVADALTGPWSKPSEEPLMRSSAEAAGPGHGTVVTTPGGDWYVHHAWPPDAVGAAYPGRQMWLTPLTWTAQGEPVLDGPTTVVDRLP</sequence>
<evidence type="ECO:0000256" key="5">
    <source>
        <dbReference type="PIRSR" id="PIRSR606710-2"/>
    </source>
</evidence>
<dbReference type="Pfam" id="PF04616">
    <property type="entry name" value="Glyco_hydro_43"/>
    <property type="match status" value="1"/>
</dbReference>
<comment type="similarity">
    <text evidence="1 6">Belongs to the glycosyl hydrolase 43 family.</text>
</comment>
<comment type="caution">
    <text evidence="8">The sequence shown here is derived from an EMBL/GenBank/DDBJ whole genome shotgun (WGS) entry which is preliminary data.</text>
</comment>
<evidence type="ECO:0000256" key="7">
    <source>
        <dbReference type="SAM" id="SignalP"/>
    </source>
</evidence>
<accession>A0A3M2JKU6</accession>
<evidence type="ECO:0000313" key="9">
    <source>
        <dbReference type="Proteomes" id="UP000269289"/>
    </source>
</evidence>
<feature type="active site" description="Proton donor" evidence="4">
    <location>
        <position position="216"/>
    </location>
</feature>
<evidence type="ECO:0000256" key="3">
    <source>
        <dbReference type="ARBA" id="ARBA00023295"/>
    </source>
</evidence>
<keyword evidence="7" id="KW-0732">Signal</keyword>
<dbReference type="GO" id="GO:0005975">
    <property type="term" value="P:carbohydrate metabolic process"/>
    <property type="evidence" value="ECO:0007669"/>
    <property type="project" value="InterPro"/>
</dbReference>
<feature type="chain" id="PRO_5038579795" evidence="7">
    <location>
        <begin position="19"/>
        <end position="332"/>
    </location>
</feature>
<dbReference type="GO" id="GO:0004553">
    <property type="term" value="F:hydrolase activity, hydrolyzing O-glycosyl compounds"/>
    <property type="evidence" value="ECO:0007669"/>
    <property type="project" value="InterPro"/>
</dbReference>
<dbReference type="Gene3D" id="2.115.10.20">
    <property type="entry name" value="Glycosyl hydrolase domain, family 43"/>
    <property type="match status" value="1"/>
</dbReference>
<dbReference type="InterPro" id="IPR051795">
    <property type="entry name" value="Glycosyl_Hydrlase_43"/>
</dbReference>
<dbReference type="OrthoDB" id="9801455at2"/>
<evidence type="ECO:0000256" key="2">
    <source>
        <dbReference type="ARBA" id="ARBA00022801"/>
    </source>
</evidence>
<evidence type="ECO:0000256" key="6">
    <source>
        <dbReference type="RuleBase" id="RU361187"/>
    </source>
</evidence>
<dbReference type="RefSeq" id="WP_122148750.1">
    <property type="nucleotide sequence ID" value="NZ_RFFI01000029.1"/>
</dbReference>
<dbReference type="PANTHER" id="PTHR42812:SF5">
    <property type="entry name" value="ENDO-ARABINASE"/>
    <property type="match status" value="1"/>
</dbReference>
<keyword evidence="2 6" id="KW-0378">Hydrolase</keyword>
<reference evidence="8 9" key="1">
    <citation type="submission" date="2018-10" db="EMBL/GenBank/DDBJ databases">
        <title>Isolation, diversity and antifungal activity of actinobacteria from wheat.</title>
        <authorList>
            <person name="Han C."/>
        </authorList>
    </citation>
    <scope>NUCLEOTIDE SEQUENCE [LARGE SCALE GENOMIC DNA]</scope>
    <source>
        <strain evidence="8 9">NEAU-YY56</strain>
    </source>
</reference>
<dbReference type="EMBL" id="RFFI01000029">
    <property type="protein sequence ID" value="RMI12781.1"/>
    <property type="molecule type" value="Genomic_DNA"/>
</dbReference>
<feature type="active site" description="Proton acceptor" evidence="4">
    <location>
        <position position="44"/>
    </location>
</feature>
<feature type="site" description="Important for catalytic activity, responsible for pKa modulation of the active site Glu and correct orientation of both the proton donor and substrate" evidence="5">
    <location>
        <position position="155"/>
    </location>
</feature>
<dbReference type="AlphaFoldDB" id="A0A3M2JKU6"/>
<name>A0A3M2JKU6_9CELL</name>
<feature type="signal peptide" evidence="7">
    <location>
        <begin position="1"/>
        <end position="18"/>
    </location>
</feature>
<dbReference type="InterPro" id="IPR006710">
    <property type="entry name" value="Glyco_hydro_43"/>
</dbReference>
<dbReference type="InterPro" id="IPR023296">
    <property type="entry name" value="Glyco_hydro_beta-prop_sf"/>
</dbReference>
<dbReference type="CDD" id="cd08999">
    <property type="entry name" value="GH43_ABN-like"/>
    <property type="match status" value="1"/>
</dbReference>
<keyword evidence="9" id="KW-1185">Reference proteome</keyword>
<evidence type="ECO:0000256" key="4">
    <source>
        <dbReference type="PIRSR" id="PIRSR606710-1"/>
    </source>
</evidence>